<sequence>MSTARDAQAEGWPGQAAGSNQKSECNLVQQLSSLSGWDSEATALPVCGQGSGFSESLGASEATVSFGRLLPPQRSVALKRRGHTLLFSASYHLNKRIYLSSEAASHDDTAEQQAAKLTSEDNEDDEECQSSRQNAL</sequence>
<reference evidence="2 3" key="1">
    <citation type="journal article" date="2024" name="Nat. Commun.">
        <title>Phylogenomics reveals the evolutionary origins of lichenization in chlorophyte algae.</title>
        <authorList>
            <person name="Puginier C."/>
            <person name="Libourel C."/>
            <person name="Otte J."/>
            <person name="Skaloud P."/>
            <person name="Haon M."/>
            <person name="Grisel S."/>
            <person name="Petersen M."/>
            <person name="Berrin J.G."/>
            <person name="Delaux P.M."/>
            <person name="Dal Grande F."/>
            <person name="Keller J."/>
        </authorList>
    </citation>
    <scope>NUCLEOTIDE SEQUENCE [LARGE SCALE GENOMIC DNA]</scope>
    <source>
        <strain evidence="2 3">SAG 245.80</strain>
    </source>
</reference>
<dbReference type="Proteomes" id="UP001445335">
    <property type="component" value="Unassembled WGS sequence"/>
</dbReference>
<keyword evidence="3" id="KW-1185">Reference proteome</keyword>
<name>A0AAW1QC89_9CHLO</name>
<comment type="caution">
    <text evidence="2">The sequence shown here is derived from an EMBL/GenBank/DDBJ whole genome shotgun (WGS) entry which is preliminary data.</text>
</comment>
<evidence type="ECO:0000256" key="1">
    <source>
        <dbReference type="SAM" id="MobiDB-lite"/>
    </source>
</evidence>
<organism evidence="2 3">
    <name type="scientific">Elliptochloris bilobata</name>
    <dbReference type="NCBI Taxonomy" id="381761"/>
    <lineage>
        <taxon>Eukaryota</taxon>
        <taxon>Viridiplantae</taxon>
        <taxon>Chlorophyta</taxon>
        <taxon>core chlorophytes</taxon>
        <taxon>Trebouxiophyceae</taxon>
        <taxon>Trebouxiophyceae incertae sedis</taxon>
        <taxon>Elliptochloris clade</taxon>
        <taxon>Elliptochloris</taxon>
    </lineage>
</organism>
<evidence type="ECO:0000313" key="2">
    <source>
        <dbReference type="EMBL" id="KAK9819095.1"/>
    </source>
</evidence>
<dbReference type="AlphaFoldDB" id="A0AAW1QC89"/>
<accession>A0AAW1QC89</accession>
<proteinExistence type="predicted"/>
<feature type="region of interest" description="Disordered" evidence="1">
    <location>
        <begin position="103"/>
        <end position="136"/>
    </location>
</feature>
<feature type="region of interest" description="Disordered" evidence="1">
    <location>
        <begin position="1"/>
        <end position="23"/>
    </location>
</feature>
<evidence type="ECO:0000313" key="3">
    <source>
        <dbReference type="Proteomes" id="UP001445335"/>
    </source>
</evidence>
<protein>
    <submittedName>
        <fullName evidence="2">Uncharacterized protein</fullName>
    </submittedName>
</protein>
<dbReference type="EMBL" id="JALJOU010000130">
    <property type="protein sequence ID" value="KAK9819095.1"/>
    <property type="molecule type" value="Genomic_DNA"/>
</dbReference>
<gene>
    <name evidence="2" type="ORF">WJX81_008666</name>
</gene>